<evidence type="ECO:0000313" key="2">
    <source>
        <dbReference type="Proteomes" id="UP000037558"/>
    </source>
</evidence>
<keyword evidence="2" id="KW-1185">Reference proteome</keyword>
<dbReference type="PATRIC" id="fig|284581.3.peg.1610"/>
<accession>A0A0M0LBZ4</accession>
<sequence>MLFYVLFIVLFQYIEAIGYKNEHGMWNIFLADVSEDTIALPESVLQKDPNFPLLFPVKLRADGEGKLKHFAIRGVLRLKESGLNNDKIDN</sequence>
<evidence type="ECO:0000313" key="1">
    <source>
        <dbReference type="EMBL" id="KOO48574.1"/>
    </source>
</evidence>
<proteinExistence type="predicted"/>
<organism evidence="1 2">
    <name type="scientific">Priestia koreensis</name>
    <dbReference type="NCBI Taxonomy" id="284581"/>
    <lineage>
        <taxon>Bacteria</taxon>
        <taxon>Bacillati</taxon>
        <taxon>Bacillota</taxon>
        <taxon>Bacilli</taxon>
        <taxon>Bacillales</taxon>
        <taxon>Bacillaceae</taxon>
        <taxon>Priestia</taxon>
    </lineage>
</organism>
<name>A0A0M0LBZ4_9BACI</name>
<reference evidence="2" key="1">
    <citation type="submission" date="2015-08" db="EMBL/GenBank/DDBJ databases">
        <title>Fjat-14210 dsm16467.</title>
        <authorList>
            <person name="Liu B."/>
            <person name="Wang J."/>
            <person name="Zhu Y."/>
            <person name="Liu G."/>
            <person name="Chen Q."/>
            <person name="Chen Z."/>
            <person name="Lan J."/>
            <person name="Che J."/>
            <person name="Ge C."/>
            <person name="Shi H."/>
            <person name="Pan Z."/>
            <person name="Liu X."/>
        </authorList>
    </citation>
    <scope>NUCLEOTIDE SEQUENCE [LARGE SCALE GENOMIC DNA]</scope>
    <source>
        <strain evidence="2">DSM 16467</strain>
    </source>
</reference>
<protein>
    <submittedName>
        <fullName evidence="1">Uncharacterized protein</fullName>
    </submittedName>
</protein>
<comment type="caution">
    <text evidence="1">The sequence shown here is derived from an EMBL/GenBank/DDBJ whole genome shotgun (WGS) entry which is preliminary data.</text>
</comment>
<dbReference type="EMBL" id="LILC01000004">
    <property type="protein sequence ID" value="KOO48574.1"/>
    <property type="molecule type" value="Genomic_DNA"/>
</dbReference>
<gene>
    <name evidence="1" type="ORF">AMD01_04095</name>
</gene>
<dbReference type="Proteomes" id="UP000037558">
    <property type="component" value="Unassembled WGS sequence"/>
</dbReference>
<dbReference type="AlphaFoldDB" id="A0A0M0LBZ4"/>